<dbReference type="Gene3D" id="1.10.10.10">
    <property type="entry name" value="Winged helix-like DNA-binding domain superfamily/Winged helix DNA-binding domain"/>
    <property type="match status" value="1"/>
</dbReference>
<dbReference type="RefSeq" id="WP_091515001.1">
    <property type="nucleotide sequence ID" value="NZ_FNFH01000005.1"/>
</dbReference>
<dbReference type="Proteomes" id="UP000199305">
    <property type="component" value="Unassembled WGS sequence"/>
</dbReference>
<evidence type="ECO:0000313" key="7">
    <source>
        <dbReference type="Proteomes" id="UP000199305"/>
    </source>
</evidence>
<dbReference type="Gene3D" id="1.10.1740.10">
    <property type="match status" value="1"/>
</dbReference>
<feature type="domain" description="HTH luxR-type" evidence="5">
    <location>
        <begin position="142"/>
        <end position="169"/>
    </location>
</feature>
<dbReference type="InterPro" id="IPR000792">
    <property type="entry name" value="Tscrpt_reg_LuxR_C"/>
</dbReference>
<dbReference type="SUPFAM" id="SSF88659">
    <property type="entry name" value="Sigma3 and sigma4 domains of RNA polymerase sigma factors"/>
    <property type="match status" value="1"/>
</dbReference>
<dbReference type="PROSITE" id="PS00622">
    <property type="entry name" value="HTH_LUXR_1"/>
    <property type="match status" value="1"/>
</dbReference>
<evidence type="ECO:0000256" key="1">
    <source>
        <dbReference type="ARBA" id="ARBA00010641"/>
    </source>
</evidence>
<dbReference type="NCBIfam" id="TIGR02937">
    <property type="entry name" value="sigma70-ECF"/>
    <property type="match status" value="1"/>
</dbReference>
<gene>
    <name evidence="6" type="ORF">SAMN05216212_2651</name>
</gene>
<dbReference type="PANTHER" id="PTHR43133:SF25">
    <property type="entry name" value="RNA POLYMERASE SIGMA FACTOR RFAY-RELATED"/>
    <property type="match status" value="1"/>
</dbReference>
<dbReference type="STRING" id="658219.SAMN05216212_2651"/>
<reference evidence="7" key="1">
    <citation type="submission" date="2016-10" db="EMBL/GenBank/DDBJ databases">
        <authorList>
            <person name="Varghese N."/>
            <person name="Submissions S."/>
        </authorList>
    </citation>
    <scope>NUCLEOTIDE SEQUENCE [LARGE SCALE GENOMIC DNA]</scope>
    <source>
        <strain evidence="7">CGMCC 1.10658</strain>
    </source>
</reference>
<dbReference type="InterPro" id="IPR013325">
    <property type="entry name" value="RNA_pol_sigma_r2"/>
</dbReference>
<dbReference type="InterPro" id="IPR014284">
    <property type="entry name" value="RNA_pol_sigma-70_dom"/>
</dbReference>
<dbReference type="Pfam" id="PF04542">
    <property type="entry name" value="Sigma70_r2"/>
    <property type="match status" value="1"/>
</dbReference>
<keyword evidence="3" id="KW-0731">Sigma factor</keyword>
<dbReference type="CDD" id="cd06171">
    <property type="entry name" value="Sigma70_r4"/>
    <property type="match status" value="1"/>
</dbReference>
<dbReference type="InterPro" id="IPR036388">
    <property type="entry name" value="WH-like_DNA-bd_sf"/>
</dbReference>
<sequence>MKLLRWPRPPQDRFTALVRPHLRLMHRMAYRWTQDRAEAEDLVQDVLTRLFPRLDELEAVEKTGPWLMRVLYRRFVDLYRRNASSPIDDTAEPLADDDFFAERMQDQRDHVEQLILQRELNRALATIDAGWRDVILLHEVEGHSVLEVADILDISVGTVKSRLHRARKKLRSALESGTKTVPEPC</sequence>
<evidence type="ECO:0000313" key="6">
    <source>
        <dbReference type="EMBL" id="SDK56073.1"/>
    </source>
</evidence>
<evidence type="ECO:0000259" key="5">
    <source>
        <dbReference type="PROSITE" id="PS00622"/>
    </source>
</evidence>
<keyword evidence="4" id="KW-0804">Transcription</keyword>
<dbReference type="PANTHER" id="PTHR43133">
    <property type="entry name" value="RNA POLYMERASE ECF-TYPE SIGMA FACTO"/>
    <property type="match status" value="1"/>
</dbReference>
<dbReference type="EMBL" id="FNFH01000005">
    <property type="protein sequence ID" value="SDK56073.1"/>
    <property type="molecule type" value="Genomic_DNA"/>
</dbReference>
<dbReference type="GO" id="GO:0006352">
    <property type="term" value="P:DNA-templated transcription initiation"/>
    <property type="evidence" value="ECO:0007669"/>
    <property type="project" value="InterPro"/>
</dbReference>
<dbReference type="AlphaFoldDB" id="A0A1G9CWT3"/>
<proteinExistence type="inferred from homology"/>
<dbReference type="InterPro" id="IPR007627">
    <property type="entry name" value="RNA_pol_sigma70_r2"/>
</dbReference>
<evidence type="ECO:0000256" key="4">
    <source>
        <dbReference type="ARBA" id="ARBA00023163"/>
    </source>
</evidence>
<evidence type="ECO:0000256" key="2">
    <source>
        <dbReference type="ARBA" id="ARBA00023015"/>
    </source>
</evidence>
<dbReference type="InterPro" id="IPR039425">
    <property type="entry name" value="RNA_pol_sigma-70-like"/>
</dbReference>
<keyword evidence="7" id="KW-1185">Reference proteome</keyword>
<keyword evidence="2" id="KW-0805">Transcription regulation</keyword>
<name>A0A1G9CWT3_9GAMM</name>
<dbReference type="Pfam" id="PF08281">
    <property type="entry name" value="Sigma70_r4_2"/>
    <property type="match status" value="1"/>
</dbReference>
<organism evidence="6 7">
    <name type="scientific">Microbulbifer yueqingensis</name>
    <dbReference type="NCBI Taxonomy" id="658219"/>
    <lineage>
        <taxon>Bacteria</taxon>
        <taxon>Pseudomonadati</taxon>
        <taxon>Pseudomonadota</taxon>
        <taxon>Gammaproteobacteria</taxon>
        <taxon>Cellvibrionales</taxon>
        <taxon>Microbulbiferaceae</taxon>
        <taxon>Microbulbifer</taxon>
    </lineage>
</organism>
<dbReference type="GO" id="GO:0003677">
    <property type="term" value="F:DNA binding"/>
    <property type="evidence" value="ECO:0007669"/>
    <property type="project" value="InterPro"/>
</dbReference>
<protein>
    <submittedName>
        <fullName evidence="6">RNA polymerase sigma-70 factor, ECF subfamily</fullName>
    </submittedName>
</protein>
<accession>A0A1G9CWT3</accession>
<dbReference type="InterPro" id="IPR013324">
    <property type="entry name" value="RNA_pol_sigma_r3/r4-like"/>
</dbReference>
<comment type="similarity">
    <text evidence="1">Belongs to the sigma-70 factor family. ECF subfamily.</text>
</comment>
<evidence type="ECO:0000256" key="3">
    <source>
        <dbReference type="ARBA" id="ARBA00023082"/>
    </source>
</evidence>
<dbReference type="GO" id="GO:0016987">
    <property type="term" value="F:sigma factor activity"/>
    <property type="evidence" value="ECO:0007669"/>
    <property type="project" value="UniProtKB-KW"/>
</dbReference>
<dbReference type="InterPro" id="IPR013249">
    <property type="entry name" value="RNA_pol_sigma70_r4_t2"/>
</dbReference>
<dbReference type="SUPFAM" id="SSF88946">
    <property type="entry name" value="Sigma2 domain of RNA polymerase sigma factors"/>
    <property type="match status" value="1"/>
</dbReference>
<dbReference type="OrthoDB" id="9797134at2"/>